<feature type="compositionally biased region" description="Low complexity" evidence="1">
    <location>
        <begin position="172"/>
        <end position="182"/>
    </location>
</feature>
<dbReference type="PANTHER" id="PTHR35811">
    <property type="entry name" value="SLR1870 PROTEIN"/>
    <property type="match status" value="1"/>
</dbReference>
<organism evidence="3 4">
    <name type="scientific">Thermoflexus hugenholtzii JAD2</name>
    <dbReference type="NCBI Taxonomy" id="877466"/>
    <lineage>
        <taxon>Bacteria</taxon>
        <taxon>Bacillati</taxon>
        <taxon>Chloroflexota</taxon>
        <taxon>Thermoflexia</taxon>
        <taxon>Thermoflexales</taxon>
        <taxon>Thermoflexaceae</taxon>
        <taxon>Thermoflexus</taxon>
    </lineage>
</organism>
<dbReference type="Pfam" id="PF01936">
    <property type="entry name" value="NYN"/>
    <property type="match status" value="1"/>
</dbReference>
<accession>A0A212QVS4</accession>
<dbReference type="InParanoid" id="A0A212QVS4"/>
<name>A0A212QVS4_9CHLR</name>
<dbReference type="OrthoDB" id="2379772at2"/>
<dbReference type="Gene3D" id="3.40.50.1010">
    <property type="entry name" value="5'-nuclease"/>
    <property type="match status" value="1"/>
</dbReference>
<proteinExistence type="predicted"/>
<dbReference type="AlphaFoldDB" id="A0A212QVS4"/>
<feature type="region of interest" description="Disordered" evidence="1">
    <location>
        <begin position="162"/>
        <end position="182"/>
    </location>
</feature>
<dbReference type="InterPro" id="IPR021139">
    <property type="entry name" value="NYN"/>
</dbReference>
<dbReference type="Proteomes" id="UP000197025">
    <property type="component" value="Unassembled WGS sequence"/>
</dbReference>
<keyword evidence="4" id="KW-1185">Reference proteome</keyword>
<dbReference type="EMBL" id="FYEK01000027">
    <property type="protein sequence ID" value="SNB63830.1"/>
    <property type="molecule type" value="Genomic_DNA"/>
</dbReference>
<reference evidence="4" key="1">
    <citation type="submission" date="2017-06" db="EMBL/GenBank/DDBJ databases">
        <authorList>
            <person name="Varghese N."/>
            <person name="Submissions S."/>
        </authorList>
    </citation>
    <scope>NUCLEOTIDE SEQUENCE [LARGE SCALE GENOMIC DNA]</scope>
    <source>
        <strain evidence="4">JAD2</strain>
    </source>
</reference>
<feature type="domain" description="NYN" evidence="2">
    <location>
        <begin position="9"/>
        <end position="152"/>
    </location>
</feature>
<sequence>MARRDRPGIAVFIDFENIVTAAESRYYTLDLPRLFAELGRRGRLVLKRAYGDWSRFTKYREELLRHGVDLVQIYSYGHKIARNRADVRMAIDAMEVLFTRPEIQIFAIISGDSDFSSLITRLREHGKFVIGVGVQGATSDLIPALCDEFVYYDTLIVSEGGAAPTPAPPSTPEGEAPAPTPEAMGAAERYRRYLEDWGFALLEATVRRMGLTRLFEALRTGASDLTLTRWLEQANWEGLDLEESGRQELSWLLLLSPALSFGALPPSSVTPIQGLRVTSLKRFIEAAESGMIRFLGMANWPLEPEALALLLGLPIGEVESILRGMVREGVLASENGVLRWARPEDPLREDVFEPLRVELAGVRYPSGITPSLGEARALFEEGMSYRRDRNFPMALDRFRLALRMTLDLWEARAPGVGPYEIRWRAASYCSVRAGELFNNRRDYAGSLPYYHAFIALMIPGDPVWEKLRGLVDFMLHYALSAFSENQIPVAAGPFVRRVLELFHDPDPTRGERVRAWVETVASLNPTMIAWLLDQLAGVEAPEEQKSPLEAFLRAHMQEARSVR</sequence>
<dbReference type="PANTHER" id="PTHR35811:SF1">
    <property type="entry name" value="HTH OST-TYPE DOMAIN-CONTAINING PROTEIN"/>
    <property type="match status" value="1"/>
</dbReference>
<protein>
    <submittedName>
        <fullName evidence="3">TIGR00288 family protein</fullName>
    </submittedName>
</protein>
<evidence type="ECO:0000259" key="2">
    <source>
        <dbReference type="Pfam" id="PF01936"/>
    </source>
</evidence>
<dbReference type="RefSeq" id="WP_088570977.1">
    <property type="nucleotide sequence ID" value="NZ_FYEK01000027.1"/>
</dbReference>
<evidence type="ECO:0000256" key="1">
    <source>
        <dbReference type="SAM" id="MobiDB-lite"/>
    </source>
</evidence>
<evidence type="ECO:0000313" key="3">
    <source>
        <dbReference type="EMBL" id="SNB63830.1"/>
    </source>
</evidence>
<evidence type="ECO:0000313" key="4">
    <source>
        <dbReference type="Proteomes" id="UP000197025"/>
    </source>
</evidence>
<gene>
    <name evidence="3" type="ORF">SAMN02746019_00007200</name>
</gene>
<dbReference type="CDD" id="cd11297">
    <property type="entry name" value="PIN_LabA-like_N_1"/>
    <property type="match status" value="1"/>
</dbReference>
<dbReference type="GO" id="GO:0004540">
    <property type="term" value="F:RNA nuclease activity"/>
    <property type="evidence" value="ECO:0007669"/>
    <property type="project" value="InterPro"/>
</dbReference>